<dbReference type="EMBL" id="PGFZ01000002">
    <property type="protein sequence ID" value="POZ52829.1"/>
    <property type="molecule type" value="Genomic_DNA"/>
</dbReference>
<protein>
    <recommendedName>
        <fullName evidence="1">EAL domain-containing protein</fullName>
    </recommendedName>
</protein>
<dbReference type="SUPFAM" id="SSF141868">
    <property type="entry name" value="EAL domain-like"/>
    <property type="match status" value="1"/>
</dbReference>
<dbReference type="Gene3D" id="3.20.20.450">
    <property type="entry name" value="EAL domain"/>
    <property type="match status" value="1"/>
</dbReference>
<dbReference type="Proteomes" id="UP000197019">
    <property type="component" value="Chromosome"/>
</dbReference>
<proteinExistence type="predicted"/>
<evidence type="ECO:0000313" key="5">
    <source>
        <dbReference type="Proteomes" id="UP000237423"/>
    </source>
</evidence>
<accession>A0A1Z4C0E2</accession>
<gene>
    <name evidence="3" type="ORF">AADEFJLK_01438</name>
    <name evidence="2" type="ORF">CEK71_13250</name>
</gene>
<evidence type="ECO:0000259" key="1">
    <source>
        <dbReference type="Pfam" id="PF00563"/>
    </source>
</evidence>
<dbReference type="RefSeq" id="WP_088619831.1">
    <property type="nucleotide sequence ID" value="NZ_CP022129.1"/>
</dbReference>
<reference evidence="3 5" key="2">
    <citation type="submission" date="2017-11" db="EMBL/GenBank/DDBJ databases">
        <title>Draft Genome Sequence of Methylobacter psychrotolerans Sph1T, an Obligate Methanotroph from Low-Temperature Environments.</title>
        <authorList>
            <person name="Oshkin I.Y."/>
            <person name="Miroshnikov K."/>
            <person name="Belova S.E."/>
            <person name="Korzhenkov A."/>
            <person name="Toshchakov S.V."/>
            <person name="Dedysh S.N."/>
        </authorList>
    </citation>
    <scope>NUCLEOTIDE SEQUENCE [LARGE SCALE GENOMIC DNA]</scope>
    <source>
        <strain evidence="3 5">Sph1</strain>
    </source>
</reference>
<sequence length="278" mass="30856">MPLQQLVNHFNERFANEHHSDLHPFILENNRVSGLFGPIRISSTFTPVRSGDNHEVLTGHIAQLSVAPYDGFQHASHDGKKNAADFQSIINLDRLSRTVHMLNYLPFSHLGGVLFLDVDPRHVLGVSSNHGAYFEEVIAKCGLATKNVVISIAVNNFYALHHDELLEGLQNYRQRGYKIALNIGHLYAANGLVDLISKLSPDYLRVNAPGSGQGDLDVQITWPSALSSLKELIDLLGGQTVLQQVDEKEQAFIVSSVGFNLVQGRYYDLLAVDHLRCL</sequence>
<name>A0A1Z4C0E2_9GAMM</name>
<dbReference type="AlphaFoldDB" id="A0A1Z4C0E2"/>
<evidence type="ECO:0000313" key="4">
    <source>
        <dbReference type="Proteomes" id="UP000197019"/>
    </source>
</evidence>
<keyword evidence="4" id="KW-1185">Reference proteome</keyword>
<evidence type="ECO:0000313" key="3">
    <source>
        <dbReference type="EMBL" id="POZ52829.1"/>
    </source>
</evidence>
<feature type="domain" description="EAL" evidence="1">
    <location>
        <begin position="135"/>
        <end position="267"/>
    </location>
</feature>
<dbReference type="Proteomes" id="UP000237423">
    <property type="component" value="Unassembled WGS sequence"/>
</dbReference>
<organism evidence="2 4">
    <name type="scientific">Methylovulum psychrotolerans</name>
    <dbReference type="NCBI Taxonomy" id="1704499"/>
    <lineage>
        <taxon>Bacteria</taxon>
        <taxon>Pseudomonadati</taxon>
        <taxon>Pseudomonadota</taxon>
        <taxon>Gammaproteobacteria</taxon>
        <taxon>Methylococcales</taxon>
        <taxon>Methylococcaceae</taxon>
        <taxon>Methylovulum</taxon>
    </lineage>
</organism>
<dbReference type="KEGG" id="mpsy:CEK71_13250"/>
<dbReference type="OrthoDB" id="1673646at2"/>
<evidence type="ECO:0000313" key="2">
    <source>
        <dbReference type="EMBL" id="ASF46959.1"/>
    </source>
</evidence>
<dbReference type="InterPro" id="IPR035919">
    <property type="entry name" value="EAL_sf"/>
</dbReference>
<reference evidence="2 4" key="1">
    <citation type="submission" date="2017-06" db="EMBL/GenBank/DDBJ databases">
        <title>Genome Sequencing of the methanotroph Methylovulum psychrotolerants str. HV10-M2 isolated from a high-altitude environment.</title>
        <authorList>
            <person name="Mateos-Rivera A."/>
        </authorList>
    </citation>
    <scope>NUCLEOTIDE SEQUENCE [LARGE SCALE GENOMIC DNA]</scope>
    <source>
        <strain evidence="2 4">HV10_M2</strain>
    </source>
</reference>
<dbReference type="EMBL" id="CP022129">
    <property type="protein sequence ID" value="ASF46959.1"/>
    <property type="molecule type" value="Genomic_DNA"/>
</dbReference>
<dbReference type="Pfam" id="PF00563">
    <property type="entry name" value="EAL"/>
    <property type="match status" value="1"/>
</dbReference>
<dbReference type="InterPro" id="IPR001633">
    <property type="entry name" value="EAL_dom"/>
</dbReference>